<feature type="transmembrane region" description="Helical" evidence="12">
    <location>
        <begin position="424"/>
        <end position="445"/>
    </location>
</feature>
<keyword evidence="10" id="KW-0175">Coiled coil</keyword>
<feature type="compositionally biased region" description="Polar residues" evidence="11">
    <location>
        <begin position="300"/>
        <end position="309"/>
    </location>
</feature>
<evidence type="ECO:0000313" key="15">
    <source>
        <dbReference type="EMBL" id="MBD8046430.1"/>
    </source>
</evidence>
<dbReference type="PANTHER" id="PTHR30046">
    <property type="entry name" value="FLAGELLAR M-RING PROTEIN"/>
    <property type="match status" value="1"/>
</dbReference>
<dbReference type="InterPro" id="IPR045851">
    <property type="entry name" value="AMP-bd_C_sf"/>
</dbReference>
<keyword evidence="5 12" id="KW-0812">Transmembrane</keyword>
<evidence type="ECO:0000259" key="13">
    <source>
        <dbReference type="Pfam" id="PF01514"/>
    </source>
</evidence>
<dbReference type="InterPro" id="IPR013556">
    <property type="entry name" value="Flag_M-ring_C"/>
</dbReference>
<evidence type="ECO:0000256" key="8">
    <source>
        <dbReference type="ARBA" id="ARBA00023143"/>
    </source>
</evidence>
<dbReference type="Gene3D" id="3.30.300.30">
    <property type="match status" value="1"/>
</dbReference>
<evidence type="ECO:0000256" key="7">
    <source>
        <dbReference type="ARBA" id="ARBA00023136"/>
    </source>
</evidence>
<comment type="similarity">
    <text evidence="3 9">Belongs to the FliF family.</text>
</comment>
<accession>A0ABR8YQB0</accession>
<evidence type="ECO:0000256" key="2">
    <source>
        <dbReference type="ARBA" id="ARBA00004651"/>
    </source>
</evidence>
<evidence type="ECO:0000256" key="12">
    <source>
        <dbReference type="SAM" id="Phobius"/>
    </source>
</evidence>
<name>A0ABR8YQB0_9CLOT</name>
<feature type="coiled-coil region" evidence="10">
    <location>
        <begin position="395"/>
        <end position="422"/>
    </location>
</feature>
<dbReference type="Pfam" id="PF01514">
    <property type="entry name" value="YscJ_FliF"/>
    <property type="match status" value="1"/>
</dbReference>
<dbReference type="PIRSF" id="PIRSF004862">
    <property type="entry name" value="FliF"/>
    <property type="match status" value="1"/>
</dbReference>
<protein>
    <recommendedName>
        <fullName evidence="9">Flagellar M-ring protein</fullName>
    </recommendedName>
</protein>
<evidence type="ECO:0000256" key="4">
    <source>
        <dbReference type="ARBA" id="ARBA00022475"/>
    </source>
</evidence>
<evidence type="ECO:0000256" key="10">
    <source>
        <dbReference type="SAM" id="Coils"/>
    </source>
</evidence>
<dbReference type="NCBIfam" id="TIGR00206">
    <property type="entry name" value="fliF"/>
    <property type="match status" value="1"/>
</dbReference>
<evidence type="ECO:0000256" key="5">
    <source>
        <dbReference type="ARBA" id="ARBA00022692"/>
    </source>
</evidence>
<proteinExistence type="inferred from homology"/>
<feature type="compositionally biased region" description="Low complexity" evidence="11">
    <location>
        <begin position="310"/>
        <end position="322"/>
    </location>
</feature>
<evidence type="ECO:0000313" key="16">
    <source>
        <dbReference type="Proteomes" id="UP000627166"/>
    </source>
</evidence>
<evidence type="ECO:0000259" key="14">
    <source>
        <dbReference type="Pfam" id="PF08345"/>
    </source>
</evidence>
<dbReference type="RefSeq" id="WP_191739402.1">
    <property type="nucleotide sequence ID" value="NZ_JACSQB010000038.1"/>
</dbReference>
<comment type="caution">
    <text evidence="15">The sequence shown here is derived from an EMBL/GenBank/DDBJ whole genome shotgun (WGS) entry which is preliminary data.</text>
</comment>
<comment type="function">
    <text evidence="9">The M ring may be actively involved in energy transduction.</text>
</comment>
<keyword evidence="16" id="KW-1185">Reference proteome</keyword>
<dbReference type="PRINTS" id="PR01009">
    <property type="entry name" value="FLGMRINGFLIF"/>
</dbReference>
<keyword evidence="15" id="KW-0969">Cilium</keyword>
<dbReference type="Proteomes" id="UP000627166">
    <property type="component" value="Unassembled WGS sequence"/>
</dbReference>
<keyword evidence="15" id="KW-0282">Flagellum</keyword>
<evidence type="ECO:0000256" key="3">
    <source>
        <dbReference type="ARBA" id="ARBA00007971"/>
    </source>
</evidence>
<dbReference type="PANTHER" id="PTHR30046:SF0">
    <property type="entry name" value="FLAGELLAR M-RING PROTEIN"/>
    <property type="match status" value="1"/>
</dbReference>
<reference evidence="15 16" key="1">
    <citation type="submission" date="2020-08" db="EMBL/GenBank/DDBJ databases">
        <title>A Genomic Blueprint of the Chicken Gut Microbiome.</title>
        <authorList>
            <person name="Gilroy R."/>
            <person name="Ravi A."/>
            <person name="Getino M."/>
            <person name="Pursley I."/>
            <person name="Horton D.L."/>
            <person name="Alikhan N.-F."/>
            <person name="Baker D."/>
            <person name="Gharbi K."/>
            <person name="Hall N."/>
            <person name="Watson M."/>
            <person name="Adriaenssens E.M."/>
            <person name="Foster-Nyarko E."/>
            <person name="Jarju S."/>
            <person name="Secka A."/>
            <person name="Antonio M."/>
            <person name="Oren A."/>
            <person name="Chaudhuri R."/>
            <person name="La Ragione R.M."/>
            <person name="Hildebrand F."/>
            <person name="Pallen M.J."/>
        </authorList>
    </citation>
    <scope>NUCLEOTIDE SEQUENCE [LARGE SCALE GENOMIC DNA]</scope>
    <source>
        <strain evidence="15 16">N37</strain>
    </source>
</reference>
<sequence>MSKLSESINKQKEKLKEMSKAKKIALGIITSVAIITLITVTVIILQPKYVVLFSNMTPEDSGAIINNLKEKKTKYKIKDNSILVEKKYVDQLRMELLSEVSFKEGSHGFELFDNSKIAPTDNESKIMYQRALSGELERTIKSFNEVENVKVNLVIPDKSAFITKPAPATASVTLVLAKGKELSEEQVKAIVALVSGSVENLPKENVTIVADGFKLLTEDLFNEEKNTLTKSTDKQLAAKKQLEEEYKKKILNVLEPIYKDKVRVSVNADLNFDAVQQNKLEYGKDGAIVSKHEVIDSSDTENNTSGSPVDNNMNNNQDTNADGENATHRENTTNYELSKVEETVIKAPGQIERVSASIVVDGAIDNQTKASINNLVSEAIGFNRKRGDSITVEALQFNSIDKELAEKELEEMKKAEKIARRNKLIYMGIFGVAAIVILAIVISAIRKSKKREEEVEIPDFDMIIGDEVKPKEVFETLNLEKETEKEHVANEVRKYASNKPEQVADIVKSWLAEDERG</sequence>
<comment type="subcellular location">
    <subcellularLocation>
        <location evidence="1 9">Bacterial flagellum basal body</location>
    </subcellularLocation>
    <subcellularLocation>
        <location evidence="2">Cell membrane</location>
        <topology evidence="2">Multi-pass membrane protein</topology>
    </subcellularLocation>
</comment>
<feature type="transmembrane region" description="Helical" evidence="12">
    <location>
        <begin position="24"/>
        <end position="45"/>
    </location>
</feature>
<dbReference type="EMBL" id="JACSQB010000038">
    <property type="protein sequence ID" value="MBD8046430.1"/>
    <property type="molecule type" value="Genomic_DNA"/>
</dbReference>
<keyword evidence="6 12" id="KW-1133">Transmembrane helix</keyword>
<feature type="domain" description="Flagellar M-ring C-terminal" evidence="14">
    <location>
        <begin position="257"/>
        <end position="397"/>
    </location>
</feature>
<dbReference type="InterPro" id="IPR000067">
    <property type="entry name" value="FlgMring_FliF"/>
</dbReference>
<feature type="domain" description="Flagellar M-ring N-terminal" evidence="13">
    <location>
        <begin position="46"/>
        <end position="217"/>
    </location>
</feature>
<evidence type="ECO:0000256" key="9">
    <source>
        <dbReference type="PIRNR" id="PIRNR004862"/>
    </source>
</evidence>
<feature type="region of interest" description="Disordered" evidence="11">
    <location>
        <begin position="294"/>
        <end position="335"/>
    </location>
</feature>
<keyword evidence="4" id="KW-1003">Cell membrane</keyword>
<keyword evidence="15" id="KW-0966">Cell projection</keyword>
<evidence type="ECO:0000256" key="11">
    <source>
        <dbReference type="SAM" id="MobiDB-lite"/>
    </source>
</evidence>
<evidence type="ECO:0000256" key="6">
    <source>
        <dbReference type="ARBA" id="ARBA00022989"/>
    </source>
</evidence>
<dbReference type="Pfam" id="PF08345">
    <property type="entry name" value="YscJ_FliF_C"/>
    <property type="match status" value="1"/>
</dbReference>
<evidence type="ECO:0000256" key="1">
    <source>
        <dbReference type="ARBA" id="ARBA00004117"/>
    </source>
</evidence>
<dbReference type="InterPro" id="IPR043427">
    <property type="entry name" value="YscJ/FliF"/>
</dbReference>
<gene>
    <name evidence="15" type="primary">fliF</name>
    <name evidence="15" type="ORF">H9637_05140</name>
</gene>
<keyword evidence="7 12" id="KW-0472">Membrane</keyword>
<organism evidence="15 16">
    <name type="scientific">Clostridium faecium</name>
    <dbReference type="NCBI Taxonomy" id="2762223"/>
    <lineage>
        <taxon>Bacteria</taxon>
        <taxon>Bacillati</taxon>
        <taxon>Bacillota</taxon>
        <taxon>Clostridia</taxon>
        <taxon>Eubacteriales</taxon>
        <taxon>Clostridiaceae</taxon>
        <taxon>Clostridium</taxon>
    </lineage>
</organism>
<keyword evidence="8 9" id="KW-0975">Bacterial flagellum</keyword>
<dbReference type="InterPro" id="IPR006182">
    <property type="entry name" value="FliF_N_dom"/>
</dbReference>